<feature type="non-terminal residue" evidence="2">
    <location>
        <position position="272"/>
    </location>
</feature>
<comment type="caution">
    <text evidence="2">The sequence shown here is derived from an EMBL/GenBank/DDBJ whole genome shotgun (WGS) entry which is preliminary data.</text>
</comment>
<dbReference type="Gene3D" id="3.20.20.150">
    <property type="entry name" value="Divalent-metal-dependent TIM barrel enzymes"/>
    <property type="match status" value="1"/>
</dbReference>
<dbReference type="EMBL" id="BARU01026294">
    <property type="protein sequence ID" value="GAH75560.1"/>
    <property type="molecule type" value="Genomic_DNA"/>
</dbReference>
<feature type="domain" description="Xylose isomerase-like TIM barrel" evidence="1">
    <location>
        <begin position="27"/>
        <end position="245"/>
    </location>
</feature>
<organism evidence="2">
    <name type="scientific">marine sediment metagenome</name>
    <dbReference type="NCBI Taxonomy" id="412755"/>
    <lineage>
        <taxon>unclassified sequences</taxon>
        <taxon>metagenomes</taxon>
        <taxon>ecological metagenomes</taxon>
    </lineage>
</organism>
<protein>
    <recommendedName>
        <fullName evidence="1">Xylose isomerase-like TIM barrel domain-containing protein</fullName>
    </recommendedName>
</protein>
<proteinExistence type="predicted"/>
<reference evidence="2" key="1">
    <citation type="journal article" date="2014" name="Front. Microbiol.">
        <title>High frequency of phylogenetically diverse reductive dehalogenase-homologous genes in deep subseafloor sedimentary metagenomes.</title>
        <authorList>
            <person name="Kawai M."/>
            <person name="Futagami T."/>
            <person name="Toyoda A."/>
            <person name="Takaki Y."/>
            <person name="Nishi S."/>
            <person name="Hori S."/>
            <person name="Arai W."/>
            <person name="Tsubouchi T."/>
            <person name="Morono Y."/>
            <person name="Uchiyama I."/>
            <person name="Ito T."/>
            <person name="Fujiyama A."/>
            <person name="Inagaki F."/>
            <person name="Takami H."/>
        </authorList>
    </citation>
    <scope>NUCLEOTIDE SEQUENCE</scope>
    <source>
        <strain evidence="2">Expedition CK06-06</strain>
    </source>
</reference>
<accession>X1J233</accession>
<evidence type="ECO:0000313" key="2">
    <source>
        <dbReference type="EMBL" id="GAH75560.1"/>
    </source>
</evidence>
<dbReference type="PANTHER" id="PTHR12110">
    <property type="entry name" value="HYDROXYPYRUVATE ISOMERASE"/>
    <property type="match status" value="1"/>
</dbReference>
<dbReference type="InterPro" id="IPR050312">
    <property type="entry name" value="IolE/XylAMocC-like"/>
</dbReference>
<dbReference type="SUPFAM" id="SSF51658">
    <property type="entry name" value="Xylose isomerase-like"/>
    <property type="match status" value="1"/>
</dbReference>
<gene>
    <name evidence="2" type="ORF">S03H2_42258</name>
</gene>
<dbReference type="PANTHER" id="PTHR12110:SF21">
    <property type="entry name" value="XYLOSE ISOMERASE-LIKE TIM BARREL DOMAIN-CONTAINING PROTEIN"/>
    <property type="match status" value="1"/>
</dbReference>
<name>X1J233_9ZZZZ</name>
<dbReference type="Pfam" id="PF01261">
    <property type="entry name" value="AP_endonuc_2"/>
    <property type="match status" value="1"/>
</dbReference>
<feature type="non-terminal residue" evidence="2">
    <location>
        <position position="1"/>
    </location>
</feature>
<dbReference type="InterPro" id="IPR036237">
    <property type="entry name" value="Xyl_isomerase-like_sf"/>
</dbReference>
<evidence type="ECO:0000259" key="1">
    <source>
        <dbReference type="Pfam" id="PF01261"/>
    </source>
</evidence>
<sequence length="272" mass="31307">VLDTYYKKGINNVELGIWKQPVEKLSKIRKYNINFLVHHYFPPPPDAFVVNLASQDKTTLAGSIEQMKRSIDFCHSFHIKLFSFHAGFRVDPDSNFYFSKKGHITSYQKAFTTFVESVKEINIYAEKRGVKLAVENNVLSENNLVDGENRFFLLCEASEYEQLWKKIQSDNLGILLDLGHLKVTSNWLNFDRHEFIERVSGKIFAIHINDNNGRSDTHSLVDKTSWCLETISRNNFAKIPIILESTGLTIDQITQQLILIENAAGYDVTREV</sequence>
<dbReference type="InterPro" id="IPR013022">
    <property type="entry name" value="Xyl_isomerase-like_TIM-brl"/>
</dbReference>
<dbReference type="AlphaFoldDB" id="X1J233"/>